<sequence length="290" mass="32821">MKTYLVFILSMVGLPVFGSLGIGGVILGIAFAVLMMKVITQHSTSNKNSQDNSGLLVENDKLRKKNQPSLVGIRSKPQRSFFGSTQPSSRVSHIALSSERNTKPCLDIDIAIAVLNGARVEKITRKARTLKMAKREQVFRYLQQKEALRKEQNDWLSGDDEINDDHLNDPTHPLYPWGHQIEPFNELHFGDSDLKGSTLLSEDDYYTRRDSDMSLDYGYDAYGNSGIDSIDDSYLECDESCFDNDDLIEDTFDLVDSEDFSEVAEWFDAVDSEAIDDLEITNWDDFDSMK</sequence>
<keyword evidence="1" id="KW-1133">Transmembrane helix</keyword>
<gene>
    <name evidence="2" type="ORF">LNL84_13690</name>
</gene>
<keyword evidence="1" id="KW-0812">Transmembrane</keyword>
<dbReference type="EMBL" id="JAJNNZ010000011">
    <property type="protein sequence ID" value="MCJ2377885.1"/>
    <property type="molecule type" value="Genomic_DNA"/>
</dbReference>
<dbReference type="Proteomes" id="UP001139488">
    <property type="component" value="Unassembled WGS sequence"/>
</dbReference>
<organism evidence="2 3">
    <name type="scientific">Vibrio gelatinilyticus</name>
    <dbReference type="NCBI Taxonomy" id="2893468"/>
    <lineage>
        <taxon>Bacteria</taxon>
        <taxon>Pseudomonadati</taxon>
        <taxon>Pseudomonadota</taxon>
        <taxon>Gammaproteobacteria</taxon>
        <taxon>Vibrionales</taxon>
        <taxon>Vibrionaceae</taxon>
        <taxon>Vibrio</taxon>
    </lineage>
</organism>
<evidence type="ECO:0000313" key="3">
    <source>
        <dbReference type="Proteomes" id="UP001139488"/>
    </source>
</evidence>
<keyword evidence="3" id="KW-1185">Reference proteome</keyword>
<evidence type="ECO:0000256" key="1">
    <source>
        <dbReference type="SAM" id="Phobius"/>
    </source>
</evidence>
<protein>
    <submittedName>
        <fullName evidence="2">Uncharacterized protein</fullName>
    </submittedName>
</protein>
<reference evidence="2" key="1">
    <citation type="submission" date="2021-11" db="EMBL/GenBank/DDBJ databases">
        <title>Vibrio ZSDE26 sp. nov. and Vibrio ZSDZ34 sp. nov., isolated from coastal seawater in Qingdao.</title>
        <authorList>
            <person name="Zhang P."/>
        </authorList>
    </citation>
    <scope>NUCLEOTIDE SEQUENCE</scope>
    <source>
        <strain evidence="2">ZSDZ34</strain>
    </source>
</reference>
<name>A0A9X1WEE0_9VIBR</name>
<evidence type="ECO:0000313" key="2">
    <source>
        <dbReference type="EMBL" id="MCJ2377885.1"/>
    </source>
</evidence>
<comment type="caution">
    <text evidence="2">The sequence shown here is derived from an EMBL/GenBank/DDBJ whole genome shotgun (WGS) entry which is preliminary data.</text>
</comment>
<dbReference type="RefSeq" id="WP_244358133.1">
    <property type="nucleotide sequence ID" value="NZ_JAJNNZ010000011.1"/>
</dbReference>
<dbReference type="AlphaFoldDB" id="A0A9X1WEE0"/>
<feature type="transmembrane region" description="Helical" evidence="1">
    <location>
        <begin position="6"/>
        <end position="34"/>
    </location>
</feature>
<proteinExistence type="predicted"/>
<accession>A0A9X1WEE0</accession>
<keyword evidence="1" id="KW-0472">Membrane</keyword>